<dbReference type="InterPro" id="IPR011008">
    <property type="entry name" value="Dimeric_a/b-barrel"/>
</dbReference>
<evidence type="ECO:0000313" key="3">
    <source>
        <dbReference type="EMBL" id="TCT08881.1"/>
    </source>
</evidence>
<dbReference type="SUPFAM" id="SSF54909">
    <property type="entry name" value="Dimeric alpha+beta barrel"/>
    <property type="match status" value="1"/>
</dbReference>
<dbReference type="InterPro" id="IPR051807">
    <property type="entry name" value="Sec-metab_biosynth-assoc"/>
</dbReference>
<organism evidence="3 4">
    <name type="scientific">Paralcaligenes ureilyticus</name>
    <dbReference type="NCBI Taxonomy" id="627131"/>
    <lineage>
        <taxon>Bacteria</taxon>
        <taxon>Pseudomonadati</taxon>
        <taxon>Pseudomonadota</taxon>
        <taxon>Betaproteobacteria</taxon>
        <taxon>Burkholderiales</taxon>
        <taxon>Alcaligenaceae</taxon>
        <taxon>Paralcaligenes</taxon>
    </lineage>
</organism>
<name>A0A4R3M655_9BURK</name>
<gene>
    <name evidence="3" type="ORF">EDC26_10439</name>
</gene>
<dbReference type="InterPro" id="IPR005545">
    <property type="entry name" value="YCII"/>
</dbReference>
<dbReference type="PANTHER" id="PTHR33606:SF3">
    <property type="entry name" value="PROTEIN YCII"/>
    <property type="match status" value="1"/>
</dbReference>
<comment type="caution">
    <text evidence="3">The sequence shown here is derived from an EMBL/GenBank/DDBJ whole genome shotgun (WGS) entry which is preliminary data.</text>
</comment>
<dbReference type="Pfam" id="PF03795">
    <property type="entry name" value="YCII"/>
    <property type="match status" value="1"/>
</dbReference>
<feature type="domain" description="YCII-related" evidence="2">
    <location>
        <begin position="1"/>
        <end position="88"/>
    </location>
</feature>
<evidence type="ECO:0000256" key="1">
    <source>
        <dbReference type="ARBA" id="ARBA00007689"/>
    </source>
</evidence>
<keyword evidence="4" id="KW-1185">Reference proteome</keyword>
<evidence type="ECO:0000259" key="2">
    <source>
        <dbReference type="Pfam" id="PF03795"/>
    </source>
</evidence>
<dbReference type="AlphaFoldDB" id="A0A4R3M655"/>
<evidence type="ECO:0000313" key="4">
    <source>
        <dbReference type="Proteomes" id="UP000295525"/>
    </source>
</evidence>
<reference evidence="3 4" key="1">
    <citation type="submission" date="2019-03" db="EMBL/GenBank/DDBJ databases">
        <title>Genomic Encyclopedia of Type Strains, Phase IV (KMG-IV): sequencing the most valuable type-strain genomes for metagenomic binning, comparative biology and taxonomic classification.</title>
        <authorList>
            <person name="Goeker M."/>
        </authorList>
    </citation>
    <scope>NUCLEOTIDE SEQUENCE [LARGE SCALE GENOMIC DNA]</scope>
    <source>
        <strain evidence="3 4">DSM 24591</strain>
    </source>
</reference>
<accession>A0A4R3M655</accession>
<comment type="similarity">
    <text evidence="1">Belongs to the YciI family.</text>
</comment>
<dbReference type="Gene3D" id="3.30.70.1060">
    <property type="entry name" value="Dimeric alpha+beta barrel"/>
    <property type="match status" value="1"/>
</dbReference>
<proteinExistence type="inferred from homology"/>
<protein>
    <recommendedName>
        <fullName evidence="2">YCII-related domain-containing protein</fullName>
    </recommendedName>
</protein>
<dbReference type="PANTHER" id="PTHR33606">
    <property type="entry name" value="PROTEIN YCII"/>
    <property type="match status" value="1"/>
</dbReference>
<dbReference type="EMBL" id="SMAJ01000004">
    <property type="protein sequence ID" value="TCT08881.1"/>
    <property type="molecule type" value="Genomic_DNA"/>
</dbReference>
<dbReference type="RefSeq" id="WP_165930944.1">
    <property type="nucleotide sequence ID" value="NZ_SMAJ01000004.1"/>
</dbReference>
<dbReference type="Proteomes" id="UP000295525">
    <property type="component" value="Unassembled WGS sequence"/>
</dbReference>
<sequence length="106" mass="12221">MYFLIIANDKPGLEHKRDELRARRIAWLKDNEHIILAAGGKVDDRNQHVQGGLLIVNVADRAEAELFANADPFVPAGLYETMEVTRWRRVFFDYRQITDPNPFAPD</sequence>